<evidence type="ECO:0000256" key="4">
    <source>
        <dbReference type="ARBA" id="ARBA00023172"/>
    </source>
</evidence>
<evidence type="ECO:0000256" key="5">
    <source>
        <dbReference type="PROSITE-ProRule" id="PRU01248"/>
    </source>
</evidence>
<dbReference type="Gene3D" id="1.10.150.130">
    <property type="match status" value="1"/>
</dbReference>
<keyword evidence="2" id="KW-0229">DNA integration</keyword>
<dbReference type="PANTHER" id="PTHR30349:SF41">
    <property type="entry name" value="INTEGRASE_RECOMBINASE PROTEIN MJ0367-RELATED"/>
    <property type="match status" value="1"/>
</dbReference>
<evidence type="ECO:0000259" key="7">
    <source>
        <dbReference type="PROSITE" id="PS51900"/>
    </source>
</evidence>
<dbReference type="InterPro" id="IPR011010">
    <property type="entry name" value="DNA_brk_join_enz"/>
</dbReference>
<dbReference type="GO" id="GO:0003677">
    <property type="term" value="F:DNA binding"/>
    <property type="evidence" value="ECO:0007669"/>
    <property type="project" value="UniProtKB-UniRule"/>
</dbReference>
<dbReference type="InterPro" id="IPR002104">
    <property type="entry name" value="Integrase_catalytic"/>
</dbReference>
<comment type="similarity">
    <text evidence="1">Belongs to the 'phage' integrase family.</text>
</comment>
<proteinExistence type="inferred from homology"/>
<evidence type="ECO:0000313" key="9">
    <source>
        <dbReference type="Proteomes" id="UP000298693"/>
    </source>
</evidence>
<evidence type="ECO:0000256" key="1">
    <source>
        <dbReference type="ARBA" id="ARBA00008857"/>
    </source>
</evidence>
<name>A0A4D8QYV1_AZOBR</name>
<keyword evidence="3 5" id="KW-0238">DNA-binding</keyword>
<evidence type="ECO:0000313" key="8">
    <source>
        <dbReference type="EMBL" id="QCO16188.1"/>
    </source>
</evidence>
<dbReference type="PANTHER" id="PTHR30349">
    <property type="entry name" value="PHAGE INTEGRASE-RELATED"/>
    <property type="match status" value="1"/>
</dbReference>
<dbReference type="InterPro" id="IPR010998">
    <property type="entry name" value="Integrase_recombinase_N"/>
</dbReference>
<dbReference type="InterPro" id="IPR046668">
    <property type="entry name" value="DUF6538"/>
</dbReference>
<dbReference type="PROSITE" id="PS51900">
    <property type="entry name" value="CB"/>
    <property type="match status" value="1"/>
</dbReference>
<dbReference type="Pfam" id="PF00589">
    <property type="entry name" value="Phage_integrase"/>
    <property type="match status" value="1"/>
</dbReference>
<dbReference type="Pfam" id="PF20172">
    <property type="entry name" value="DUF6538"/>
    <property type="match status" value="1"/>
</dbReference>
<dbReference type="AlphaFoldDB" id="A0A4D8QYV1"/>
<gene>
    <name evidence="8" type="ORF">D3869_13645</name>
</gene>
<evidence type="ECO:0008006" key="10">
    <source>
        <dbReference type="Google" id="ProtNLM"/>
    </source>
</evidence>
<keyword evidence="4" id="KW-0233">DNA recombination</keyword>
<feature type="domain" description="Core-binding (CB)" evidence="7">
    <location>
        <begin position="200"/>
        <end position="292"/>
    </location>
</feature>
<accession>A0A4D8QYV1</accession>
<dbReference type="Gene3D" id="1.10.443.10">
    <property type="entry name" value="Intergrase catalytic core"/>
    <property type="match status" value="1"/>
</dbReference>
<dbReference type="PROSITE" id="PS51898">
    <property type="entry name" value="TYR_RECOMBINASE"/>
    <property type="match status" value="1"/>
</dbReference>
<dbReference type="SUPFAM" id="SSF56349">
    <property type="entry name" value="DNA breaking-rejoining enzymes"/>
    <property type="match status" value="1"/>
</dbReference>
<dbReference type="InterPro" id="IPR050090">
    <property type="entry name" value="Tyrosine_recombinase_XerCD"/>
</dbReference>
<dbReference type="GO" id="GO:0015074">
    <property type="term" value="P:DNA integration"/>
    <property type="evidence" value="ECO:0007669"/>
    <property type="project" value="UniProtKB-KW"/>
</dbReference>
<organism evidence="8 9">
    <name type="scientific">Azospirillum brasilense</name>
    <dbReference type="NCBI Taxonomy" id="192"/>
    <lineage>
        <taxon>Bacteria</taxon>
        <taxon>Pseudomonadati</taxon>
        <taxon>Pseudomonadota</taxon>
        <taxon>Alphaproteobacteria</taxon>
        <taxon>Rhodospirillales</taxon>
        <taxon>Azospirillaceae</taxon>
        <taxon>Azospirillum</taxon>
    </lineage>
</organism>
<protein>
    <recommendedName>
        <fullName evidence="10">Site-specific integrase</fullName>
    </recommendedName>
</protein>
<dbReference type="GO" id="GO:0006310">
    <property type="term" value="P:DNA recombination"/>
    <property type="evidence" value="ECO:0007669"/>
    <property type="project" value="UniProtKB-KW"/>
</dbReference>
<evidence type="ECO:0000256" key="2">
    <source>
        <dbReference type="ARBA" id="ARBA00022908"/>
    </source>
</evidence>
<dbReference type="InterPro" id="IPR044068">
    <property type="entry name" value="CB"/>
</dbReference>
<sequence>MEGMAKLPYLQKHPRTGMYWFRGLVPKELQGVLGRKEIIESLRTKDASEVPARYADARKRFEDKLALARSGDWPGVSLDAIEIVAHHWARWHWETNPEVDPLGSNRGLGLGSECELVESLKTYLASRDIRLGDQAFQILVGCATAEHHEMYGGWAPDVDQLVRRRLRDTCVAVAPNAGQQQSATEVSPQRLQSFKEKAARPFTSFLDEFLRARGHLDADGNYTSSGKGYKKTFERLAKLVGEKPIADIDTYDIESFYQKLLVTSSDKGNGALAYDSVNRSISNIRVFFTWAYARHLIDENPARKVTVERTAFATANQKGDRVYSIDDLKRIFNVPLYTGCLDEHRIYEPGSRILRGDHRYWFPLVGLYTGMRLSEIAQLEFDDLIVLNGRVHFSVNPVSKNGNKKNLKTASAVRQVPMHNDLEDLGFLDWVEGRKLLSKDGRIFLGFNYSKWWNAVFLVNIKMKTRTKVFHSFRHTFADALRAATDNAETRDRLMGHFRQGTGALYGSRDLLPHESDVIDSVAFPGLDLKHLR</sequence>
<reference evidence="8 9" key="1">
    <citation type="submission" date="2018-09" db="EMBL/GenBank/DDBJ databases">
        <title>Whole genome based analysis of evolution and adaptive divergence in Indian and Brazilian strains of Azospirillum brasilense.</title>
        <authorList>
            <person name="Singh C."/>
            <person name="Tripathi A.K."/>
        </authorList>
    </citation>
    <scope>NUCLEOTIDE SEQUENCE [LARGE SCALE GENOMIC DNA]</scope>
    <source>
        <strain evidence="8 9">MTCC4039</strain>
    </source>
</reference>
<evidence type="ECO:0000259" key="6">
    <source>
        <dbReference type="PROSITE" id="PS51898"/>
    </source>
</evidence>
<dbReference type="CDD" id="cd01184">
    <property type="entry name" value="INT_C_like_1"/>
    <property type="match status" value="1"/>
</dbReference>
<dbReference type="EMBL" id="CP032345">
    <property type="protein sequence ID" value="QCO16188.1"/>
    <property type="molecule type" value="Genomic_DNA"/>
</dbReference>
<evidence type="ECO:0000256" key="3">
    <source>
        <dbReference type="ARBA" id="ARBA00023125"/>
    </source>
</evidence>
<feature type="domain" description="Tyr recombinase" evidence="6">
    <location>
        <begin position="318"/>
        <end position="520"/>
    </location>
</feature>
<dbReference type="RefSeq" id="WP_137140469.1">
    <property type="nucleotide sequence ID" value="NZ_CP032345.1"/>
</dbReference>
<dbReference type="InterPro" id="IPR013762">
    <property type="entry name" value="Integrase-like_cat_sf"/>
</dbReference>
<dbReference type="Proteomes" id="UP000298693">
    <property type="component" value="Chromosome"/>
</dbReference>